<feature type="domain" description="Tc1-like transposase DDE" evidence="1">
    <location>
        <begin position="13"/>
        <end position="75"/>
    </location>
</feature>
<proteinExistence type="predicted"/>
<dbReference type="AlphaFoldDB" id="A0A0C2I6C5"/>
<comment type="caution">
    <text evidence="2">The sequence shown here is derived from an EMBL/GenBank/DDBJ whole genome shotgun (WGS) entry which is preliminary data.</text>
</comment>
<dbReference type="Pfam" id="PF13358">
    <property type="entry name" value="DDE_3"/>
    <property type="match status" value="1"/>
</dbReference>
<dbReference type="Proteomes" id="UP000031668">
    <property type="component" value="Unassembled WGS sequence"/>
</dbReference>
<sequence>MNRYGEVSKEINNRAYIENFYQHIEQSYTASTPCVAITDNVRFHKMSTTLEAFHIKRHVIPYLPSYSPFLNSIEERCRHGNGSEIFNYMSDGLATIIREDCDGIIPTRRPILEDP</sequence>
<dbReference type="EMBL" id="JWZT01005451">
    <property type="protein sequence ID" value="KII60748.1"/>
    <property type="molecule type" value="Genomic_DNA"/>
</dbReference>
<protein>
    <recommendedName>
        <fullName evidence="1">Tc1-like transposase DDE domain-containing protein</fullName>
    </recommendedName>
</protein>
<keyword evidence="3" id="KW-1185">Reference proteome</keyword>
<evidence type="ECO:0000313" key="2">
    <source>
        <dbReference type="EMBL" id="KII60748.1"/>
    </source>
</evidence>
<reference evidence="2 3" key="1">
    <citation type="journal article" date="2014" name="Genome Biol. Evol.">
        <title>The genome of the myxosporean Thelohanellus kitauei shows adaptations to nutrient acquisition within its fish host.</title>
        <authorList>
            <person name="Yang Y."/>
            <person name="Xiong J."/>
            <person name="Zhou Z."/>
            <person name="Huo F."/>
            <person name="Miao W."/>
            <person name="Ran C."/>
            <person name="Liu Y."/>
            <person name="Zhang J."/>
            <person name="Feng J."/>
            <person name="Wang M."/>
            <person name="Wang M."/>
            <person name="Wang L."/>
            <person name="Yao B."/>
        </authorList>
    </citation>
    <scope>NUCLEOTIDE SEQUENCE [LARGE SCALE GENOMIC DNA]</scope>
    <source>
        <strain evidence="2">Wuqing</strain>
    </source>
</reference>
<evidence type="ECO:0000313" key="3">
    <source>
        <dbReference type="Proteomes" id="UP000031668"/>
    </source>
</evidence>
<dbReference type="Gene3D" id="3.30.420.10">
    <property type="entry name" value="Ribonuclease H-like superfamily/Ribonuclease H"/>
    <property type="match status" value="1"/>
</dbReference>
<dbReference type="GO" id="GO:0003676">
    <property type="term" value="F:nucleic acid binding"/>
    <property type="evidence" value="ECO:0007669"/>
    <property type="project" value="InterPro"/>
</dbReference>
<dbReference type="InterPro" id="IPR038717">
    <property type="entry name" value="Tc1-like_DDE_dom"/>
</dbReference>
<name>A0A0C2I6C5_THEKT</name>
<organism evidence="2 3">
    <name type="scientific">Thelohanellus kitauei</name>
    <name type="common">Myxosporean</name>
    <dbReference type="NCBI Taxonomy" id="669202"/>
    <lineage>
        <taxon>Eukaryota</taxon>
        <taxon>Metazoa</taxon>
        <taxon>Cnidaria</taxon>
        <taxon>Myxozoa</taxon>
        <taxon>Myxosporea</taxon>
        <taxon>Bivalvulida</taxon>
        <taxon>Platysporina</taxon>
        <taxon>Myxobolidae</taxon>
        <taxon>Thelohanellus</taxon>
    </lineage>
</organism>
<evidence type="ECO:0000259" key="1">
    <source>
        <dbReference type="Pfam" id="PF13358"/>
    </source>
</evidence>
<gene>
    <name evidence="2" type="ORF">RF11_03984</name>
</gene>
<dbReference type="InterPro" id="IPR036397">
    <property type="entry name" value="RNaseH_sf"/>
</dbReference>
<accession>A0A0C2I6C5</accession>